<dbReference type="EMBL" id="JBHLUH010000064">
    <property type="protein sequence ID" value="MFC0532099.1"/>
    <property type="molecule type" value="Genomic_DNA"/>
</dbReference>
<evidence type="ECO:0000256" key="1">
    <source>
        <dbReference type="SAM" id="Coils"/>
    </source>
</evidence>
<comment type="caution">
    <text evidence="2">The sequence shown here is derived from an EMBL/GenBank/DDBJ whole genome shotgun (WGS) entry which is preliminary data.</text>
</comment>
<feature type="coiled-coil region" evidence="1">
    <location>
        <begin position="43"/>
        <end position="89"/>
    </location>
</feature>
<dbReference type="Proteomes" id="UP001589867">
    <property type="component" value="Unassembled WGS sequence"/>
</dbReference>
<protein>
    <recommendedName>
        <fullName evidence="4">Transposase zinc-binding domain-containing protein</fullName>
    </recommendedName>
</protein>
<reference evidence="2 3" key="1">
    <citation type="submission" date="2024-09" db="EMBL/GenBank/DDBJ databases">
        <authorList>
            <person name="Sun Q."/>
            <person name="Mori K."/>
        </authorList>
    </citation>
    <scope>NUCLEOTIDE SEQUENCE [LARGE SCALE GENOMIC DNA]</scope>
    <source>
        <strain evidence="2 3">TBRC 3947</strain>
    </source>
</reference>
<evidence type="ECO:0008006" key="4">
    <source>
        <dbReference type="Google" id="ProtNLM"/>
    </source>
</evidence>
<keyword evidence="1" id="KW-0175">Coiled coil</keyword>
<dbReference type="RefSeq" id="WP_377257619.1">
    <property type="nucleotide sequence ID" value="NZ_JBHLUH010000064.1"/>
</dbReference>
<keyword evidence="3" id="KW-1185">Reference proteome</keyword>
<gene>
    <name evidence="2" type="ORF">ACFFIA_31055</name>
</gene>
<accession>A0ABV6MC25</accession>
<organism evidence="2 3">
    <name type="scientific">Phytohabitans kaempferiae</name>
    <dbReference type="NCBI Taxonomy" id="1620943"/>
    <lineage>
        <taxon>Bacteria</taxon>
        <taxon>Bacillati</taxon>
        <taxon>Actinomycetota</taxon>
        <taxon>Actinomycetes</taxon>
        <taxon>Micromonosporales</taxon>
        <taxon>Micromonosporaceae</taxon>
    </lineage>
</organism>
<evidence type="ECO:0000313" key="3">
    <source>
        <dbReference type="Proteomes" id="UP001589867"/>
    </source>
</evidence>
<evidence type="ECO:0000313" key="2">
    <source>
        <dbReference type="EMBL" id="MFC0532099.1"/>
    </source>
</evidence>
<name>A0ABV6MC25_9ACTN</name>
<sequence>MMQRNFERRKVALGTCGRSYATPCIHEHSCLHCPLLRPDPASRHRLEEIRDNLLARIDEARREGWLGEVDGLQVSLAAARQKLAQVNELATTHRGTVQLGFPHIAGRATSGQGRQRDH</sequence>
<proteinExistence type="predicted"/>